<dbReference type="CDD" id="cd02947">
    <property type="entry name" value="TRX_family"/>
    <property type="match status" value="1"/>
</dbReference>
<dbReference type="SUPFAM" id="SSF52833">
    <property type="entry name" value="Thioredoxin-like"/>
    <property type="match status" value="1"/>
</dbReference>
<dbReference type="Proteomes" id="UP001596549">
    <property type="component" value="Unassembled WGS sequence"/>
</dbReference>
<dbReference type="Pfam" id="PF00085">
    <property type="entry name" value="Thioredoxin"/>
    <property type="match status" value="1"/>
</dbReference>
<gene>
    <name evidence="2" type="ORF">ACFQPF_04430</name>
</gene>
<accession>A0ABW2NNZ0</accession>
<dbReference type="Gene3D" id="3.40.30.10">
    <property type="entry name" value="Glutaredoxin"/>
    <property type="match status" value="1"/>
</dbReference>
<evidence type="ECO:0000313" key="2">
    <source>
        <dbReference type="EMBL" id="MFC7370913.1"/>
    </source>
</evidence>
<sequence>MILQLTKERYKEAAQESISKPIFIYFETPLCGTCKMGKRMLEIAVQTAANNTPNLSIYQCNINEFPDLARAYAITSVPCLTVLRRGVATKQVYAMQSAGHLYSILLSESAK</sequence>
<evidence type="ECO:0000313" key="3">
    <source>
        <dbReference type="Proteomes" id="UP001596549"/>
    </source>
</evidence>
<dbReference type="RefSeq" id="WP_379746969.1">
    <property type="nucleotide sequence ID" value="NZ_JBHTCP010000009.1"/>
</dbReference>
<feature type="domain" description="Thioredoxin" evidence="1">
    <location>
        <begin position="3"/>
        <end position="103"/>
    </location>
</feature>
<dbReference type="EMBL" id="JBHTCP010000009">
    <property type="protein sequence ID" value="MFC7370913.1"/>
    <property type="molecule type" value="Genomic_DNA"/>
</dbReference>
<proteinExistence type="predicted"/>
<name>A0ABW2NNZ0_9BACL</name>
<keyword evidence="3" id="KW-1185">Reference proteome</keyword>
<protein>
    <submittedName>
        <fullName evidence="2">Thioredoxin family protein</fullName>
    </submittedName>
</protein>
<comment type="caution">
    <text evidence="2">The sequence shown here is derived from an EMBL/GenBank/DDBJ whole genome shotgun (WGS) entry which is preliminary data.</text>
</comment>
<dbReference type="InterPro" id="IPR036249">
    <property type="entry name" value="Thioredoxin-like_sf"/>
</dbReference>
<dbReference type="InterPro" id="IPR013766">
    <property type="entry name" value="Thioredoxin_domain"/>
</dbReference>
<evidence type="ECO:0000259" key="1">
    <source>
        <dbReference type="Pfam" id="PF00085"/>
    </source>
</evidence>
<reference evidence="3" key="1">
    <citation type="journal article" date="2019" name="Int. J. Syst. Evol. Microbiol.">
        <title>The Global Catalogue of Microorganisms (GCM) 10K type strain sequencing project: providing services to taxonomists for standard genome sequencing and annotation.</title>
        <authorList>
            <consortium name="The Broad Institute Genomics Platform"/>
            <consortium name="The Broad Institute Genome Sequencing Center for Infectious Disease"/>
            <person name="Wu L."/>
            <person name="Ma J."/>
        </authorList>
    </citation>
    <scope>NUCLEOTIDE SEQUENCE [LARGE SCALE GENOMIC DNA]</scope>
    <source>
        <strain evidence="3">NBRC 106396</strain>
    </source>
</reference>
<organism evidence="2 3">
    <name type="scientific">Fictibacillus iocasae</name>
    <dbReference type="NCBI Taxonomy" id="2715437"/>
    <lineage>
        <taxon>Bacteria</taxon>
        <taxon>Bacillati</taxon>
        <taxon>Bacillota</taxon>
        <taxon>Bacilli</taxon>
        <taxon>Bacillales</taxon>
        <taxon>Fictibacillaceae</taxon>
        <taxon>Fictibacillus</taxon>
    </lineage>
</organism>